<keyword evidence="3" id="KW-1185">Reference proteome</keyword>
<gene>
    <name evidence="1" type="ORF">AWB95_22385</name>
    <name evidence="2" type="ORF">CQY23_11955</name>
</gene>
<dbReference type="Proteomes" id="UP000193907">
    <property type="component" value="Unassembled WGS sequence"/>
</dbReference>
<reference evidence="2 4" key="2">
    <citation type="journal article" date="2017" name="Infect. Genet. Evol.">
        <title>The new phylogeny of the genus Mycobacterium: The old and the news.</title>
        <authorList>
            <person name="Tortoli E."/>
            <person name="Fedrizzi T."/>
            <person name="Meehan C.J."/>
            <person name="Trovato A."/>
            <person name="Grottola A."/>
            <person name="Giacobazzi E."/>
            <person name="Serpini G.F."/>
            <person name="Tagliazucchi S."/>
            <person name="Fabio A."/>
            <person name="Bettua C."/>
            <person name="Bertorelli R."/>
            <person name="Frascaro F."/>
            <person name="De Sanctis V."/>
            <person name="Pecorari M."/>
            <person name="Jousson O."/>
            <person name="Segata N."/>
            <person name="Cirillo D.M."/>
        </authorList>
    </citation>
    <scope>NUCLEOTIDE SEQUENCE [LARGE SCALE GENOMIC DNA]</scope>
    <source>
        <strain evidence="2 4">NCTC 12882</strain>
    </source>
</reference>
<sequence>MNSPARDPIRVQILHVPDCPLTGQLRDTLEDCLEHVGFAVRVEELEGAYPSPTLVIDGIDVATGAPPSREICCRLDLPTCAQIARALNRAARHPGFSTCF</sequence>
<proteinExistence type="predicted"/>
<protein>
    <submittedName>
        <fullName evidence="2">Alkylmercury lyase</fullName>
    </submittedName>
</protein>
<evidence type="ECO:0000313" key="4">
    <source>
        <dbReference type="Proteomes" id="UP000230971"/>
    </source>
</evidence>
<reference evidence="1 3" key="1">
    <citation type="submission" date="2016-01" db="EMBL/GenBank/DDBJ databases">
        <title>The new phylogeny of the genus Mycobacterium.</title>
        <authorList>
            <person name="Tarcisio F."/>
            <person name="Conor M."/>
            <person name="Antonella G."/>
            <person name="Elisabetta G."/>
            <person name="Giulia F.S."/>
            <person name="Sara T."/>
            <person name="Anna F."/>
            <person name="Clotilde B."/>
            <person name="Roberto B."/>
            <person name="Veronica D.S."/>
            <person name="Fabio R."/>
            <person name="Monica P."/>
            <person name="Olivier J."/>
            <person name="Enrico T."/>
            <person name="Nicola S."/>
        </authorList>
    </citation>
    <scope>NUCLEOTIDE SEQUENCE [LARGE SCALE GENOMIC DNA]</scope>
    <source>
        <strain evidence="1 3">DSM 44243</strain>
    </source>
</reference>
<evidence type="ECO:0000313" key="3">
    <source>
        <dbReference type="Proteomes" id="UP000193907"/>
    </source>
</evidence>
<evidence type="ECO:0000313" key="2">
    <source>
        <dbReference type="EMBL" id="PIB78857.1"/>
    </source>
</evidence>
<evidence type="ECO:0000313" key="1">
    <source>
        <dbReference type="EMBL" id="ORV06434.1"/>
    </source>
</evidence>
<keyword evidence="2" id="KW-0456">Lyase</keyword>
<accession>A0A1X1RHP2</accession>
<dbReference type="EMBL" id="LQOM01000051">
    <property type="protein sequence ID" value="ORV06434.1"/>
    <property type="molecule type" value="Genomic_DNA"/>
</dbReference>
<dbReference type="Proteomes" id="UP000230971">
    <property type="component" value="Unassembled WGS sequence"/>
</dbReference>
<name>A0A1X1RHP2_MYCCE</name>
<dbReference type="RefSeq" id="WP_062539522.1">
    <property type="nucleotide sequence ID" value="NZ_BBUN01000117.1"/>
</dbReference>
<comment type="caution">
    <text evidence="1">The sequence shown here is derived from an EMBL/GenBank/DDBJ whole genome shotgun (WGS) entry which is preliminary data.</text>
</comment>
<dbReference type="EMBL" id="PDKV01000012">
    <property type="protein sequence ID" value="PIB78857.1"/>
    <property type="molecule type" value="Genomic_DNA"/>
</dbReference>
<dbReference type="GO" id="GO:0016829">
    <property type="term" value="F:lyase activity"/>
    <property type="evidence" value="ECO:0007669"/>
    <property type="project" value="UniProtKB-KW"/>
</dbReference>
<dbReference type="AlphaFoldDB" id="A0A1X1RHP2"/>
<organism evidence="1 3">
    <name type="scientific">Mycobacterium celatum</name>
    <dbReference type="NCBI Taxonomy" id="28045"/>
    <lineage>
        <taxon>Bacteria</taxon>
        <taxon>Bacillati</taxon>
        <taxon>Actinomycetota</taxon>
        <taxon>Actinomycetes</taxon>
        <taxon>Mycobacteriales</taxon>
        <taxon>Mycobacteriaceae</taxon>
        <taxon>Mycobacterium</taxon>
    </lineage>
</organism>
<dbReference type="OrthoDB" id="7185309at2"/>
<dbReference type="STRING" id="28045.AWB95_22385"/>